<organism evidence="2 3">
    <name type="scientific">Pocillopora meandrina</name>
    <dbReference type="NCBI Taxonomy" id="46732"/>
    <lineage>
        <taxon>Eukaryota</taxon>
        <taxon>Metazoa</taxon>
        <taxon>Cnidaria</taxon>
        <taxon>Anthozoa</taxon>
        <taxon>Hexacorallia</taxon>
        <taxon>Scleractinia</taxon>
        <taxon>Astrocoeniina</taxon>
        <taxon>Pocilloporidae</taxon>
        <taxon>Pocillopora</taxon>
    </lineage>
</organism>
<feature type="non-terminal residue" evidence="2">
    <location>
        <position position="82"/>
    </location>
</feature>
<feature type="compositionally biased region" description="Basic and acidic residues" evidence="1">
    <location>
        <begin position="1"/>
        <end position="10"/>
    </location>
</feature>
<evidence type="ECO:0000256" key="1">
    <source>
        <dbReference type="SAM" id="MobiDB-lite"/>
    </source>
</evidence>
<feature type="compositionally biased region" description="Polar residues" evidence="1">
    <location>
        <begin position="15"/>
        <end position="38"/>
    </location>
</feature>
<proteinExistence type="predicted"/>
<dbReference type="AlphaFoldDB" id="A0AAU9WXE7"/>
<feature type="region of interest" description="Disordered" evidence="1">
    <location>
        <begin position="1"/>
        <end position="38"/>
    </location>
</feature>
<sequence>ISDISAKDSDWAQEEISTNSHNDTDQLTVVQDTSPSSGSVKIFDISAEDLGSALEEICINSDNDVDQPGVVQDIFPSSGSMK</sequence>
<gene>
    <name evidence="2" type="ORF">PMEA_00013977</name>
</gene>
<evidence type="ECO:0000313" key="2">
    <source>
        <dbReference type="EMBL" id="CAH3129486.1"/>
    </source>
</evidence>
<dbReference type="EMBL" id="CALNXJ010000024">
    <property type="protein sequence ID" value="CAH3129486.1"/>
    <property type="molecule type" value="Genomic_DNA"/>
</dbReference>
<keyword evidence="3" id="KW-1185">Reference proteome</keyword>
<comment type="caution">
    <text evidence="2">The sequence shown here is derived from an EMBL/GenBank/DDBJ whole genome shotgun (WGS) entry which is preliminary data.</text>
</comment>
<evidence type="ECO:0000313" key="3">
    <source>
        <dbReference type="Proteomes" id="UP001159428"/>
    </source>
</evidence>
<accession>A0AAU9WXE7</accession>
<name>A0AAU9WXE7_9CNID</name>
<dbReference type="Proteomes" id="UP001159428">
    <property type="component" value="Unassembled WGS sequence"/>
</dbReference>
<feature type="non-terminal residue" evidence="2">
    <location>
        <position position="1"/>
    </location>
</feature>
<protein>
    <submittedName>
        <fullName evidence="2">Uncharacterized protein</fullName>
    </submittedName>
</protein>
<reference evidence="2 3" key="1">
    <citation type="submission" date="2022-05" db="EMBL/GenBank/DDBJ databases">
        <authorList>
            <consortium name="Genoscope - CEA"/>
            <person name="William W."/>
        </authorList>
    </citation>
    <scope>NUCLEOTIDE SEQUENCE [LARGE SCALE GENOMIC DNA]</scope>
</reference>